<comment type="caution">
    <text evidence="2">The sequence shown here is derived from an EMBL/GenBank/DDBJ whole genome shotgun (WGS) entry which is preliminary data.</text>
</comment>
<evidence type="ECO:0000313" key="2">
    <source>
        <dbReference type="EMBL" id="RSH93903.1"/>
    </source>
</evidence>
<feature type="compositionally biased region" description="Low complexity" evidence="1">
    <location>
        <begin position="1"/>
        <end position="17"/>
    </location>
</feature>
<protein>
    <submittedName>
        <fullName evidence="2">Uncharacterized protein</fullName>
    </submittedName>
</protein>
<dbReference type="AlphaFoldDB" id="A0A427YS01"/>
<sequence length="85" mass="9900">MRQSNRSRSSSRSSRSNHPVTFRFAPRKPQDDEPHLLLHHVPGAEDGTMTPSGSVGVKGRRRRRSFIETIMFWNRTERYAEVAEY</sequence>
<evidence type="ECO:0000313" key="3">
    <source>
        <dbReference type="Proteomes" id="UP000279259"/>
    </source>
</evidence>
<organism evidence="2 3">
    <name type="scientific">Saitozyma podzolica</name>
    <dbReference type="NCBI Taxonomy" id="1890683"/>
    <lineage>
        <taxon>Eukaryota</taxon>
        <taxon>Fungi</taxon>
        <taxon>Dikarya</taxon>
        <taxon>Basidiomycota</taxon>
        <taxon>Agaricomycotina</taxon>
        <taxon>Tremellomycetes</taxon>
        <taxon>Tremellales</taxon>
        <taxon>Trimorphomycetaceae</taxon>
        <taxon>Saitozyma</taxon>
    </lineage>
</organism>
<dbReference type="Proteomes" id="UP000279259">
    <property type="component" value="Unassembled WGS sequence"/>
</dbReference>
<gene>
    <name evidence="2" type="ORF">EHS25_006555</name>
</gene>
<dbReference type="OrthoDB" id="10394574at2759"/>
<feature type="region of interest" description="Disordered" evidence="1">
    <location>
        <begin position="1"/>
        <end position="60"/>
    </location>
</feature>
<dbReference type="EMBL" id="RSCD01000003">
    <property type="protein sequence ID" value="RSH93903.1"/>
    <property type="molecule type" value="Genomic_DNA"/>
</dbReference>
<accession>A0A427YS01</accession>
<proteinExistence type="predicted"/>
<reference evidence="2 3" key="1">
    <citation type="submission" date="2018-11" db="EMBL/GenBank/DDBJ databases">
        <title>Genome sequence of Saitozyma podzolica DSM 27192.</title>
        <authorList>
            <person name="Aliyu H."/>
            <person name="Gorte O."/>
            <person name="Ochsenreither K."/>
        </authorList>
    </citation>
    <scope>NUCLEOTIDE SEQUENCE [LARGE SCALE GENOMIC DNA]</scope>
    <source>
        <strain evidence="2 3">DSM 27192</strain>
    </source>
</reference>
<evidence type="ECO:0000256" key="1">
    <source>
        <dbReference type="SAM" id="MobiDB-lite"/>
    </source>
</evidence>
<name>A0A427YS01_9TREE</name>
<keyword evidence="3" id="KW-1185">Reference proteome</keyword>